<sequence length="96" mass="10716">MILASNFKYQVKKGKTIISKPSYSKGVFVFSTTECPLGDVTIFSYWFFAEIPLNQPLYFPGPAPDEVVFKILSPCEKANQGVCEGKRFGTPAIAWK</sequence>
<protein>
    <submittedName>
        <fullName evidence="1">Uncharacterized protein</fullName>
    </submittedName>
</protein>
<dbReference type="Proteomes" id="UP000499080">
    <property type="component" value="Unassembled WGS sequence"/>
</dbReference>
<comment type="caution">
    <text evidence="1">The sequence shown here is derived from an EMBL/GenBank/DDBJ whole genome shotgun (WGS) entry which is preliminary data.</text>
</comment>
<name>A0A4Y2MBC8_ARAVE</name>
<accession>A0A4Y2MBC8</accession>
<keyword evidence="2" id="KW-1185">Reference proteome</keyword>
<evidence type="ECO:0000313" key="2">
    <source>
        <dbReference type="Proteomes" id="UP000499080"/>
    </source>
</evidence>
<evidence type="ECO:0000313" key="1">
    <source>
        <dbReference type="EMBL" id="GBN23939.1"/>
    </source>
</evidence>
<proteinExistence type="predicted"/>
<gene>
    <name evidence="1" type="ORF">AVEN_195034_1</name>
</gene>
<organism evidence="1 2">
    <name type="scientific">Araneus ventricosus</name>
    <name type="common">Orbweaver spider</name>
    <name type="synonym">Epeira ventricosa</name>
    <dbReference type="NCBI Taxonomy" id="182803"/>
    <lineage>
        <taxon>Eukaryota</taxon>
        <taxon>Metazoa</taxon>
        <taxon>Ecdysozoa</taxon>
        <taxon>Arthropoda</taxon>
        <taxon>Chelicerata</taxon>
        <taxon>Arachnida</taxon>
        <taxon>Araneae</taxon>
        <taxon>Araneomorphae</taxon>
        <taxon>Entelegynae</taxon>
        <taxon>Araneoidea</taxon>
        <taxon>Araneidae</taxon>
        <taxon>Araneus</taxon>
    </lineage>
</organism>
<dbReference type="EMBL" id="BGPR01007057">
    <property type="protein sequence ID" value="GBN23939.1"/>
    <property type="molecule type" value="Genomic_DNA"/>
</dbReference>
<reference evidence="1 2" key="1">
    <citation type="journal article" date="2019" name="Sci. Rep.">
        <title>Orb-weaving spider Araneus ventricosus genome elucidates the spidroin gene catalogue.</title>
        <authorList>
            <person name="Kono N."/>
            <person name="Nakamura H."/>
            <person name="Ohtoshi R."/>
            <person name="Moran D.A.P."/>
            <person name="Shinohara A."/>
            <person name="Yoshida Y."/>
            <person name="Fujiwara M."/>
            <person name="Mori M."/>
            <person name="Tomita M."/>
            <person name="Arakawa K."/>
        </authorList>
    </citation>
    <scope>NUCLEOTIDE SEQUENCE [LARGE SCALE GENOMIC DNA]</scope>
</reference>
<dbReference type="AlphaFoldDB" id="A0A4Y2MBC8"/>